<feature type="region of interest" description="Disordered" evidence="1">
    <location>
        <begin position="299"/>
        <end position="321"/>
    </location>
</feature>
<sequence length="321" mass="34222">MADDDDATNALLIQAGALLRDCGERLTDDAETDAVPRLLAEATRCYDTVARKLSADDAETGETAATVAVGRSTAAALALHQCAWDELDCDWSWEDESDGPYLGHMQEFDEDGISEPLAARAIEAAREALDADPGDPLVPLQLGHALCWSGDRDGAVAAYAEVLRRDPGDHVARDRLAELGEEVPEEGASDGAGSPSPGRYAFALIRAEAGNAGWGWSSITTACGSVAAARRDADAVLSSLADADLTREELAEMLRLTLEIHRPGQPVTRFDLVDHIPHQPREGVFLIDWSGIPEGEPLDPPLPPGRPVRIDGETCFHGGRS</sequence>
<protein>
    <submittedName>
        <fullName evidence="2">Tetratricopeptide repeat protein</fullName>
    </submittedName>
</protein>
<reference evidence="2 3" key="1">
    <citation type="submission" date="2024-11" db="EMBL/GenBank/DDBJ databases">
        <title>The Natural Products Discovery Center: Release of the First 8490 Sequenced Strains for Exploring Actinobacteria Biosynthetic Diversity.</title>
        <authorList>
            <person name="Kalkreuter E."/>
            <person name="Kautsar S.A."/>
            <person name="Yang D."/>
            <person name="Bader C.D."/>
            <person name="Teijaro C.N."/>
            <person name="Fluegel L."/>
            <person name="Davis C.M."/>
            <person name="Simpson J.R."/>
            <person name="Lauterbach L."/>
            <person name="Steele A.D."/>
            <person name="Gui C."/>
            <person name="Meng S."/>
            <person name="Li G."/>
            <person name="Viehrig K."/>
            <person name="Ye F."/>
            <person name="Su P."/>
            <person name="Kiefer A.F."/>
            <person name="Nichols A."/>
            <person name="Cepeda A.J."/>
            <person name="Yan W."/>
            <person name="Fan B."/>
            <person name="Jiang Y."/>
            <person name="Adhikari A."/>
            <person name="Zheng C.-J."/>
            <person name="Schuster L."/>
            <person name="Cowan T.M."/>
            <person name="Smanski M.J."/>
            <person name="Chevrette M.G."/>
            <person name="De Carvalho L.P.S."/>
            <person name="Shen B."/>
        </authorList>
    </citation>
    <scope>NUCLEOTIDE SEQUENCE [LARGE SCALE GENOMIC DNA]</scope>
    <source>
        <strain evidence="2 3">NPDC020863</strain>
    </source>
</reference>
<proteinExistence type="predicted"/>
<name>A0ABW8LYV9_9ACTN</name>
<dbReference type="Proteomes" id="UP001620295">
    <property type="component" value="Unassembled WGS sequence"/>
</dbReference>
<accession>A0ABW8LYV9</accession>
<organism evidence="2 3">
    <name type="scientific">Streptomyces milbemycinicus</name>
    <dbReference type="NCBI Taxonomy" id="476552"/>
    <lineage>
        <taxon>Bacteria</taxon>
        <taxon>Bacillati</taxon>
        <taxon>Actinomycetota</taxon>
        <taxon>Actinomycetes</taxon>
        <taxon>Kitasatosporales</taxon>
        <taxon>Streptomycetaceae</taxon>
        <taxon>Streptomyces</taxon>
    </lineage>
</organism>
<comment type="caution">
    <text evidence="2">The sequence shown here is derived from an EMBL/GenBank/DDBJ whole genome shotgun (WGS) entry which is preliminary data.</text>
</comment>
<dbReference type="RefSeq" id="WP_404748248.1">
    <property type="nucleotide sequence ID" value="NZ_JBJDQH010000016.1"/>
</dbReference>
<evidence type="ECO:0000313" key="3">
    <source>
        <dbReference type="Proteomes" id="UP001620295"/>
    </source>
</evidence>
<dbReference type="SUPFAM" id="SSF48452">
    <property type="entry name" value="TPR-like"/>
    <property type="match status" value="1"/>
</dbReference>
<evidence type="ECO:0000256" key="1">
    <source>
        <dbReference type="SAM" id="MobiDB-lite"/>
    </source>
</evidence>
<keyword evidence="3" id="KW-1185">Reference proteome</keyword>
<dbReference type="EMBL" id="JBJDQH010000016">
    <property type="protein sequence ID" value="MFK4271118.1"/>
    <property type="molecule type" value="Genomic_DNA"/>
</dbReference>
<dbReference type="Gene3D" id="1.25.40.10">
    <property type="entry name" value="Tetratricopeptide repeat domain"/>
    <property type="match status" value="1"/>
</dbReference>
<evidence type="ECO:0000313" key="2">
    <source>
        <dbReference type="EMBL" id="MFK4271118.1"/>
    </source>
</evidence>
<gene>
    <name evidence="2" type="ORF">ACI2L5_40280</name>
</gene>
<dbReference type="InterPro" id="IPR011990">
    <property type="entry name" value="TPR-like_helical_dom_sf"/>
</dbReference>
<dbReference type="Pfam" id="PF14559">
    <property type="entry name" value="TPR_19"/>
    <property type="match status" value="1"/>
</dbReference>